<dbReference type="SUPFAM" id="SSF81606">
    <property type="entry name" value="PP2C-like"/>
    <property type="match status" value="1"/>
</dbReference>
<dbReference type="PROSITE" id="PS50801">
    <property type="entry name" value="STAS"/>
    <property type="match status" value="1"/>
</dbReference>
<dbReference type="Pfam" id="PF07228">
    <property type="entry name" value="SpoIIE"/>
    <property type="match status" value="1"/>
</dbReference>
<dbReference type="InterPro" id="IPR000700">
    <property type="entry name" value="PAS-assoc_C"/>
</dbReference>
<dbReference type="STRING" id="512565.AMIS_50950"/>
<feature type="domain" description="PPM-type phosphatase" evidence="5">
    <location>
        <begin position="190"/>
        <end position="416"/>
    </location>
</feature>
<dbReference type="PANTHER" id="PTHR43156">
    <property type="entry name" value="STAGE II SPORULATION PROTEIN E-RELATED"/>
    <property type="match status" value="1"/>
</dbReference>
<dbReference type="SUPFAM" id="SSF52091">
    <property type="entry name" value="SpoIIaa-like"/>
    <property type="match status" value="1"/>
</dbReference>
<evidence type="ECO:0000259" key="4">
    <source>
        <dbReference type="PROSITE" id="PS50801"/>
    </source>
</evidence>
<evidence type="ECO:0000256" key="1">
    <source>
        <dbReference type="ARBA" id="ARBA00022801"/>
    </source>
</evidence>
<keyword evidence="1" id="KW-0378">Hydrolase</keyword>
<evidence type="ECO:0000313" key="6">
    <source>
        <dbReference type="EMBL" id="BAL90315.1"/>
    </source>
</evidence>
<accession>I0HBC8</accession>
<feature type="domain" description="STAS" evidence="4">
    <location>
        <begin position="586"/>
        <end position="670"/>
    </location>
</feature>
<dbReference type="PROSITE" id="PS50113">
    <property type="entry name" value="PAC"/>
    <property type="match status" value="1"/>
</dbReference>
<dbReference type="SUPFAM" id="SSF55874">
    <property type="entry name" value="ATPase domain of HSP90 chaperone/DNA topoisomerase II/histidine kinase"/>
    <property type="match status" value="1"/>
</dbReference>
<dbReference type="InterPro" id="IPR058548">
    <property type="entry name" value="MlaB-like_STAS"/>
</dbReference>
<dbReference type="CDD" id="cd07043">
    <property type="entry name" value="STAS_anti-anti-sigma_factors"/>
    <property type="match status" value="1"/>
</dbReference>
<dbReference type="eggNOG" id="COG2172">
    <property type="taxonomic scope" value="Bacteria"/>
</dbReference>
<dbReference type="InterPro" id="IPR013656">
    <property type="entry name" value="PAS_4"/>
</dbReference>
<dbReference type="Gene3D" id="3.60.40.10">
    <property type="entry name" value="PPM-type phosphatase domain"/>
    <property type="match status" value="1"/>
</dbReference>
<feature type="coiled-coil region" evidence="2">
    <location>
        <begin position="143"/>
        <end position="177"/>
    </location>
</feature>
<proteinExistence type="predicted"/>
<dbReference type="PANTHER" id="PTHR43156:SF2">
    <property type="entry name" value="STAGE II SPORULATION PROTEIN E"/>
    <property type="match status" value="1"/>
</dbReference>
<dbReference type="eggNOG" id="COG1366">
    <property type="taxonomic scope" value="Bacteria"/>
</dbReference>
<dbReference type="KEGG" id="ams:AMIS_50950"/>
<dbReference type="GO" id="GO:0016791">
    <property type="term" value="F:phosphatase activity"/>
    <property type="evidence" value="ECO:0007669"/>
    <property type="project" value="TreeGrafter"/>
</dbReference>
<dbReference type="NCBIfam" id="TIGR00229">
    <property type="entry name" value="sensory_box"/>
    <property type="match status" value="1"/>
</dbReference>
<organism evidence="6 7">
    <name type="scientific">Actinoplanes missouriensis (strain ATCC 14538 / DSM 43046 / CBS 188.64 / JCM 3121 / NBRC 102363 / NCIMB 12654 / NRRL B-3342 / UNCC 431)</name>
    <dbReference type="NCBI Taxonomy" id="512565"/>
    <lineage>
        <taxon>Bacteria</taxon>
        <taxon>Bacillati</taxon>
        <taxon>Actinomycetota</taxon>
        <taxon>Actinomycetes</taxon>
        <taxon>Micromonosporales</taxon>
        <taxon>Micromonosporaceae</taxon>
        <taxon>Actinoplanes</taxon>
    </lineage>
</organism>
<feature type="domain" description="PAC" evidence="3">
    <location>
        <begin position="101"/>
        <end position="155"/>
    </location>
</feature>
<name>I0HBC8_ACTM4</name>
<dbReference type="InterPro" id="IPR036890">
    <property type="entry name" value="HATPase_C_sf"/>
</dbReference>
<dbReference type="Pfam" id="PF13581">
    <property type="entry name" value="HATPase_c_2"/>
    <property type="match status" value="1"/>
</dbReference>
<sequence>MTFSAFWRSLRHDGRVTGVNLPGAGELGAMLGAVDQLPFIVVVCEGPDLLVVACNAATRAVLPGREVIGRPIREVISDLSGQQFVDAYYEVYRTGEPIAGRQWRAHITQPDGSVHEMFATFTIVPWRDDDGSLRGVIGAAFDVTELARTRQAAEAEADRLRRRYEQSRDVITALQRELLPSGLPVLPGLQVAASYLLAEAETGAGGDWFDAVSRPDGTVALVVGDVVGHGVTASGVMGQLRAVLQERLDAGASIAEALAAADRLARRVRAAYASTVCLALLDPQTGELSYCTAGHPPPLLIKGQNRSGPPVPGTGPARYLPATGGTPLGTGGAFPTRTAHLDIGDLLLLYSDGIVERPGATDNAGDLASVASDAAAGRALHDPAATAAERVCTQTVELLVRAGGHSDDITLLAAQRTPPVPDLVVDLPAEPAALRGARARIGGWLAAQGAAEHDVFVLQHALGELATNAIEHAFGGAFGKDVIRVRATLTPTGHVEATVTDHGGWRIPERQPTRGRGLALTAQLVESLRVEPGPDGTVATVRHPLSRPARLLTGFDEPLVVPADLDDPAITEFTITELPGGDEARVRLDGPVDAASAALARQELLRRSRGGTVPMTVDLSGVTHLASAGVSALHMVADSHRGEAPLTLVALPGSPARQVLEMVGLSGVTP</sequence>
<dbReference type="PATRIC" id="fig|512565.3.peg.5090"/>
<dbReference type="AlphaFoldDB" id="I0HBC8"/>
<keyword evidence="7" id="KW-1185">Reference proteome</keyword>
<dbReference type="InterPro" id="IPR000014">
    <property type="entry name" value="PAS"/>
</dbReference>
<protein>
    <recommendedName>
        <fullName evidence="8">Magnesium/manganese-dependent protein phosphatase</fullName>
    </recommendedName>
</protein>
<dbReference type="SUPFAM" id="SSF55785">
    <property type="entry name" value="PYP-like sensor domain (PAS domain)"/>
    <property type="match status" value="1"/>
</dbReference>
<dbReference type="InterPro" id="IPR002645">
    <property type="entry name" value="STAS_dom"/>
</dbReference>
<dbReference type="eggNOG" id="COG2208">
    <property type="taxonomic scope" value="Bacteria"/>
</dbReference>
<evidence type="ECO:0000259" key="3">
    <source>
        <dbReference type="PROSITE" id="PS50113"/>
    </source>
</evidence>
<dbReference type="Pfam" id="PF13466">
    <property type="entry name" value="STAS_2"/>
    <property type="match status" value="1"/>
</dbReference>
<dbReference type="InterPro" id="IPR001932">
    <property type="entry name" value="PPM-type_phosphatase-like_dom"/>
</dbReference>
<dbReference type="HOGENOM" id="CLU_030485_0_0_11"/>
<evidence type="ECO:0008006" key="8">
    <source>
        <dbReference type="Google" id="ProtNLM"/>
    </source>
</evidence>
<keyword evidence="2" id="KW-0175">Coiled coil</keyword>
<dbReference type="InterPro" id="IPR035965">
    <property type="entry name" value="PAS-like_dom_sf"/>
</dbReference>
<evidence type="ECO:0000259" key="5">
    <source>
        <dbReference type="PROSITE" id="PS51746"/>
    </source>
</evidence>
<gene>
    <name evidence="6" type="ordered locus">AMIS_50950</name>
</gene>
<dbReference type="CDD" id="cd00130">
    <property type="entry name" value="PAS"/>
    <property type="match status" value="1"/>
</dbReference>
<dbReference type="EMBL" id="AP012319">
    <property type="protein sequence ID" value="BAL90315.1"/>
    <property type="molecule type" value="Genomic_DNA"/>
</dbReference>
<dbReference type="CDD" id="cd16936">
    <property type="entry name" value="HATPase_RsbW-like"/>
    <property type="match status" value="1"/>
</dbReference>
<evidence type="ECO:0000313" key="7">
    <source>
        <dbReference type="Proteomes" id="UP000007882"/>
    </source>
</evidence>
<evidence type="ECO:0000256" key="2">
    <source>
        <dbReference type="SAM" id="Coils"/>
    </source>
</evidence>
<dbReference type="InterPro" id="IPR036513">
    <property type="entry name" value="STAS_dom_sf"/>
</dbReference>
<dbReference type="Gene3D" id="3.30.450.20">
    <property type="entry name" value="PAS domain"/>
    <property type="match status" value="1"/>
</dbReference>
<dbReference type="InterPro" id="IPR003594">
    <property type="entry name" value="HATPase_dom"/>
</dbReference>
<dbReference type="SMART" id="SM00331">
    <property type="entry name" value="PP2C_SIG"/>
    <property type="match status" value="1"/>
</dbReference>
<dbReference type="InterPro" id="IPR052016">
    <property type="entry name" value="Bact_Sigma-Reg"/>
</dbReference>
<dbReference type="Pfam" id="PF08448">
    <property type="entry name" value="PAS_4"/>
    <property type="match status" value="1"/>
</dbReference>
<dbReference type="Gene3D" id="3.30.565.10">
    <property type="entry name" value="Histidine kinase-like ATPase, C-terminal domain"/>
    <property type="match status" value="1"/>
</dbReference>
<dbReference type="InterPro" id="IPR036457">
    <property type="entry name" value="PPM-type-like_dom_sf"/>
</dbReference>
<dbReference type="Proteomes" id="UP000007882">
    <property type="component" value="Chromosome"/>
</dbReference>
<dbReference type="Gene3D" id="3.30.750.24">
    <property type="entry name" value="STAS domain"/>
    <property type="match status" value="1"/>
</dbReference>
<dbReference type="PROSITE" id="PS51746">
    <property type="entry name" value="PPM_2"/>
    <property type="match status" value="1"/>
</dbReference>
<reference evidence="6 7" key="1">
    <citation type="submission" date="2012-02" db="EMBL/GenBank/DDBJ databases">
        <title>Complete genome sequence of Actinoplanes missouriensis 431 (= NBRC 102363).</title>
        <authorList>
            <person name="Ohnishi Y."/>
            <person name="Ishikawa J."/>
            <person name="Sekine M."/>
            <person name="Hosoyama A."/>
            <person name="Harada T."/>
            <person name="Narita H."/>
            <person name="Hata T."/>
            <person name="Konno Y."/>
            <person name="Tutikane K."/>
            <person name="Fujita N."/>
            <person name="Horinouchi S."/>
            <person name="Hayakawa M."/>
        </authorList>
    </citation>
    <scope>NUCLEOTIDE SEQUENCE [LARGE SCALE GENOMIC DNA]</scope>
    <source>
        <strain evidence="7">ATCC 14538 / DSM 43046 / CBS 188.64 / JCM 3121 / NBRC 102363 / NCIMB 12654 / NRRL B-3342 / UNCC 431</strain>
    </source>
</reference>